<dbReference type="Gene3D" id="3.30.1360.170">
    <property type="match status" value="1"/>
</dbReference>
<dbReference type="NCBIfam" id="TIGR02170">
    <property type="entry name" value="thyX"/>
    <property type="match status" value="1"/>
</dbReference>
<evidence type="ECO:0000313" key="1">
    <source>
        <dbReference type="EMBL" id="UYL64798.1"/>
    </source>
</evidence>
<dbReference type="Pfam" id="PF02511">
    <property type="entry name" value="Thy1"/>
    <property type="match status" value="1"/>
</dbReference>
<name>A0ABY6GLA6_9CAUD</name>
<protein>
    <submittedName>
        <fullName evidence="1">Flavin-dependent thymidylate synthase</fullName>
        <ecNumber evidence="1">2.1.1.148</ecNumber>
    </submittedName>
</protein>
<sequence>MYVKILAWTKEWKDIIRRAAEISSENLRYESDEEIIDMIINNDYSSILEHITFTFEVGGISIALSREFLEHRIGVSHTGRSTRYNKEEDMKYYTPDMPASAYITYNKMIQRLSKMYLKMTENTSLESARYSLPLALHTQYLVTMNLRSLMHFLSLRLCVRAAPEMRKFAELLKKEVSDKIPIVKRFGCRGEMMGLCPENKARPKNCPFKDKIPTREEFQMKRQIGSWR</sequence>
<dbReference type="GeneID" id="80401699"/>
<dbReference type="EMBL" id="OP413838">
    <property type="protein sequence ID" value="UYL64798.1"/>
    <property type="molecule type" value="Genomic_DNA"/>
</dbReference>
<dbReference type="GO" id="GO:0032259">
    <property type="term" value="P:methylation"/>
    <property type="evidence" value="ECO:0007669"/>
    <property type="project" value="UniProtKB-KW"/>
</dbReference>
<evidence type="ECO:0000313" key="2">
    <source>
        <dbReference type="Proteomes" id="UP001156193"/>
    </source>
</evidence>
<dbReference type="PANTHER" id="PTHR34934:SF1">
    <property type="entry name" value="FLAVIN-DEPENDENT THYMIDYLATE SYNTHASE"/>
    <property type="match status" value="1"/>
</dbReference>
<dbReference type="InterPro" id="IPR003669">
    <property type="entry name" value="Thymidylate_synthase_ThyX"/>
</dbReference>
<dbReference type="RefSeq" id="YP_010771992.1">
    <property type="nucleotide sequence ID" value="NC_074638.1"/>
</dbReference>
<proteinExistence type="predicted"/>
<keyword evidence="1" id="KW-0489">Methyltransferase</keyword>
<gene>
    <name evidence="1" type="primary">thyX</name>
    <name evidence="1" type="ORF">OFDIEDLO_00002</name>
</gene>
<dbReference type="EC" id="2.1.1.148" evidence="1"/>
<dbReference type="CDD" id="cd20175">
    <property type="entry name" value="ThyX"/>
    <property type="match status" value="1"/>
</dbReference>
<dbReference type="PROSITE" id="PS51331">
    <property type="entry name" value="THYX"/>
    <property type="match status" value="1"/>
</dbReference>
<keyword evidence="1" id="KW-0808">Transferase</keyword>
<dbReference type="Proteomes" id="UP001156193">
    <property type="component" value="Segment"/>
</dbReference>
<reference evidence="1 2" key="1">
    <citation type="submission" date="2022-09" db="EMBL/GenBank/DDBJ databases">
        <title>Evolutionary Diversification of Methanotrophic Ca. Methanophagales (ANME-1) and Their Expansive Virome.</title>
        <authorList>
            <person name="Laso-Perez R."/>
            <person name="Wu F."/>
            <person name="Cremiere A."/>
            <person name="Speth D."/>
            <person name="Magyar J.S."/>
            <person name="Krupovic M."/>
            <person name="Orphan V.J."/>
        </authorList>
    </citation>
    <scope>NUCLEOTIDE SEQUENCE [LARGE SCALE GENOMIC DNA]</scope>
    <source>
        <strain evidence="1">PBV299</strain>
    </source>
</reference>
<organism evidence="1 2">
    <name type="scientific">Methanophagales virus PBV299</name>
    <dbReference type="NCBI Taxonomy" id="2987730"/>
    <lineage>
        <taxon>Viruses</taxon>
        <taxon>Duplodnaviria</taxon>
        <taxon>Heunggongvirae</taxon>
        <taxon>Uroviricota</taxon>
        <taxon>Caudoviricetes</taxon>
        <taxon>Nakonvirales</taxon>
        <taxon>Ahpuchviridae</taxon>
        <taxon>Kisinvirus</taxon>
        <taxon>Kisinvirus pescaderoense</taxon>
    </lineage>
</organism>
<dbReference type="PANTHER" id="PTHR34934">
    <property type="entry name" value="FLAVIN-DEPENDENT THYMIDYLATE SYNTHASE"/>
    <property type="match status" value="1"/>
</dbReference>
<keyword evidence="2" id="KW-1185">Reference proteome</keyword>
<accession>A0ABY6GLA6</accession>
<dbReference type="InterPro" id="IPR036098">
    <property type="entry name" value="Thymidylate_synthase_ThyX_sf"/>
</dbReference>
<dbReference type="GO" id="GO:0050797">
    <property type="term" value="F:thymidylate synthase (FAD) activity"/>
    <property type="evidence" value="ECO:0007669"/>
    <property type="project" value="UniProtKB-EC"/>
</dbReference>
<dbReference type="SUPFAM" id="SSF69796">
    <property type="entry name" value="Thymidylate synthase-complementing protein Thy1"/>
    <property type="match status" value="1"/>
</dbReference>